<comment type="caution">
    <text evidence="2">The sequence shown here is derived from an EMBL/GenBank/DDBJ whole genome shotgun (WGS) entry which is preliminary data.</text>
</comment>
<evidence type="ECO:0000313" key="3">
    <source>
        <dbReference type="Proteomes" id="UP001153069"/>
    </source>
</evidence>
<dbReference type="GO" id="GO:0007165">
    <property type="term" value="P:signal transduction"/>
    <property type="evidence" value="ECO:0007669"/>
    <property type="project" value="TreeGrafter"/>
</dbReference>
<proteinExistence type="inferred from homology"/>
<sequence>MSTNITPDNNTSLQETDLWMSRLDPALIHRVLLTDPADFPSLASSTKFTLSFAEFRKCLVDDKIEALPADMVVKRAVHDHIIQSLRKDPENLKPLTGLLLELHGQCRALIPNRKDLHSILDDEHVKTVTTLQEILPLISKAASSLAQLESESRATTTLELLNSHKSTDNKDTLFWVAVVFYLLYKAELCQAEKQDFYLVHVWAPQIHKEGPDIERTLYQQQFGKFEDADSSPATRQWIQSLVQAHLAANPQAQEVASTGTAVRRQSSLTESVDDRKALVRAGWIDDILFRDQTPLNLPEIFARDHNGLQTLREMTRLAVAGCALALQACSAAGVANPKGKKGQQSLWRALQNRGIPPDLYERNVVEQVVALAQDWSVDENSKTILQDEEAKQQLAGRVVAVLRGQDPVLKLLDGRTKQAVREALLLLEEEKDTTKGHVSEMRTGRQEGSIAIISGDTQQAPTVVEKLFCQRGLAFSASELAMVAKLAGKVVNLAIDLYWEVLLDRLVLDACNERHI</sequence>
<dbReference type="EMBL" id="CAICTM010000476">
    <property type="protein sequence ID" value="CAB9511271.1"/>
    <property type="molecule type" value="Genomic_DNA"/>
</dbReference>
<dbReference type="Pfam" id="PF05794">
    <property type="entry name" value="Tcp11"/>
    <property type="match status" value="1"/>
</dbReference>
<keyword evidence="3" id="KW-1185">Reference proteome</keyword>
<dbReference type="PANTHER" id="PTHR12832:SF11">
    <property type="entry name" value="LD23868P"/>
    <property type="match status" value="1"/>
</dbReference>
<name>A0A9N8HEJ6_9STRA</name>
<protein>
    <submittedName>
        <fullName evidence="2">T-complex protein 11</fullName>
    </submittedName>
</protein>
<dbReference type="Proteomes" id="UP001153069">
    <property type="component" value="Unassembled WGS sequence"/>
</dbReference>
<dbReference type="AlphaFoldDB" id="A0A9N8HEJ6"/>
<evidence type="ECO:0000313" key="2">
    <source>
        <dbReference type="EMBL" id="CAB9511271.1"/>
    </source>
</evidence>
<evidence type="ECO:0000256" key="1">
    <source>
        <dbReference type="ARBA" id="ARBA00010954"/>
    </source>
</evidence>
<accession>A0A9N8HEJ6</accession>
<dbReference type="PANTHER" id="PTHR12832">
    <property type="entry name" value="TESTIS-SPECIFIC PROTEIN PBS13 T-COMPLEX 11"/>
    <property type="match status" value="1"/>
</dbReference>
<dbReference type="OrthoDB" id="48385at2759"/>
<gene>
    <name evidence="2" type="ORF">SEMRO_477_G150740.1</name>
</gene>
<dbReference type="InterPro" id="IPR008862">
    <property type="entry name" value="Tcp11"/>
</dbReference>
<comment type="similarity">
    <text evidence="1">Belongs to the TCP11 family.</text>
</comment>
<reference evidence="2" key="1">
    <citation type="submission" date="2020-06" db="EMBL/GenBank/DDBJ databases">
        <authorList>
            <consortium name="Plant Systems Biology data submission"/>
        </authorList>
    </citation>
    <scope>NUCLEOTIDE SEQUENCE</scope>
    <source>
        <strain evidence="2">D6</strain>
    </source>
</reference>
<organism evidence="2 3">
    <name type="scientific">Seminavis robusta</name>
    <dbReference type="NCBI Taxonomy" id="568900"/>
    <lineage>
        <taxon>Eukaryota</taxon>
        <taxon>Sar</taxon>
        <taxon>Stramenopiles</taxon>
        <taxon>Ochrophyta</taxon>
        <taxon>Bacillariophyta</taxon>
        <taxon>Bacillariophyceae</taxon>
        <taxon>Bacillariophycidae</taxon>
        <taxon>Naviculales</taxon>
        <taxon>Naviculaceae</taxon>
        <taxon>Seminavis</taxon>
    </lineage>
</organism>